<evidence type="ECO:0000313" key="2">
    <source>
        <dbReference type="Proteomes" id="UP000822688"/>
    </source>
</evidence>
<comment type="caution">
    <text evidence="1">The sequence shown here is derived from an EMBL/GenBank/DDBJ whole genome shotgun (WGS) entry which is preliminary data.</text>
</comment>
<name>A0A8T0HT20_CERPU</name>
<accession>A0A8T0HT20</accession>
<gene>
    <name evidence="1" type="ORF">KC19_VG241200</name>
</gene>
<proteinExistence type="predicted"/>
<dbReference type="AlphaFoldDB" id="A0A8T0HT20"/>
<reference evidence="1" key="1">
    <citation type="submission" date="2020-06" db="EMBL/GenBank/DDBJ databases">
        <title>WGS assembly of Ceratodon purpureus strain R40.</title>
        <authorList>
            <person name="Carey S.B."/>
            <person name="Jenkins J."/>
            <person name="Shu S."/>
            <person name="Lovell J.T."/>
            <person name="Sreedasyam A."/>
            <person name="Maumus F."/>
            <person name="Tiley G.P."/>
            <person name="Fernandez-Pozo N."/>
            <person name="Barry K."/>
            <person name="Chen C."/>
            <person name="Wang M."/>
            <person name="Lipzen A."/>
            <person name="Daum C."/>
            <person name="Saski C.A."/>
            <person name="Payton A.C."/>
            <person name="Mcbreen J.C."/>
            <person name="Conrad R.E."/>
            <person name="Kollar L.M."/>
            <person name="Olsson S."/>
            <person name="Huttunen S."/>
            <person name="Landis J.B."/>
            <person name="Wickett N.J."/>
            <person name="Johnson M.G."/>
            <person name="Rensing S.A."/>
            <person name="Grimwood J."/>
            <person name="Schmutz J."/>
            <person name="Mcdaniel S.F."/>
        </authorList>
    </citation>
    <scope>NUCLEOTIDE SEQUENCE</scope>
    <source>
        <strain evidence="1">R40</strain>
    </source>
</reference>
<sequence>MLSLIKGDSKFITLCMILEVRSKMCRQTNYRSSHAKILHRHITMVPSMQICTSANCCPKHQVMLQRSEKLSAQNRYNLIPYKTILASSFKRCTPRHTLRVI</sequence>
<protein>
    <submittedName>
        <fullName evidence="1">Uncharacterized protein</fullName>
    </submittedName>
</protein>
<organism evidence="1 2">
    <name type="scientific">Ceratodon purpureus</name>
    <name type="common">Fire moss</name>
    <name type="synonym">Dicranum purpureum</name>
    <dbReference type="NCBI Taxonomy" id="3225"/>
    <lineage>
        <taxon>Eukaryota</taxon>
        <taxon>Viridiplantae</taxon>
        <taxon>Streptophyta</taxon>
        <taxon>Embryophyta</taxon>
        <taxon>Bryophyta</taxon>
        <taxon>Bryophytina</taxon>
        <taxon>Bryopsida</taxon>
        <taxon>Dicranidae</taxon>
        <taxon>Pseudoditrichales</taxon>
        <taxon>Ditrichaceae</taxon>
        <taxon>Ceratodon</taxon>
    </lineage>
</organism>
<dbReference type="EMBL" id="CM026426">
    <property type="protein sequence ID" value="KAG0574180.1"/>
    <property type="molecule type" value="Genomic_DNA"/>
</dbReference>
<keyword evidence="2" id="KW-1185">Reference proteome</keyword>
<dbReference type="Proteomes" id="UP000822688">
    <property type="component" value="Chromosome V"/>
</dbReference>
<evidence type="ECO:0000313" key="1">
    <source>
        <dbReference type="EMBL" id="KAG0574180.1"/>
    </source>
</evidence>